<organism evidence="2">
    <name type="scientific">human gut metagenome</name>
    <dbReference type="NCBI Taxonomy" id="408170"/>
    <lineage>
        <taxon>unclassified sequences</taxon>
        <taxon>metagenomes</taxon>
        <taxon>organismal metagenomes</taxon>
    </lineage>
</organism>
<proteinExistence type="predicted"/>
<sequence length="142" mass="16223">MMKKRKGSVVDILPSMIMVIAAVILITVFFGLYQILSLNEDVKQISRKYMLTMETMGYLDAASRTSLMQDLSDLQVTDIDLTGSTMTDAGYGNAVYLQITCKLPIEQLNMDGNDMLRFFLRTELYRSEYAECLRPKINHDKM</sequence>
<comment type="caution">
    <text evidence="2">The sequence shown here is derived from an EMBL/GenBank/DDBJ whole genome shotgun (WGS) entry which is preliminary data.</text>
</comment>
<dbReference type="AlphaFoldDB" id="K1RWV5"/>
<dbReference type="EMBL" id="AJWY01013202">
    <property type="protein sequence ID" value="EKC47774.1"/>
    <property type="molecule type" value="Genomic_DNA"/>
</dbReference>
<keyword evidence="1" id="KW-0812">Transmembrane</keyword>
<name>K1RWV5_9ZZZZ</name>
<accession>K1RWV5</accession>
<reference evidence="2" key="1">
    <citation type="journal article" date="2013" name="Environ. Microbiol.">
        <title>Microbiota from the distal guts of lean and obese adolescents exhibit partial functional redundancy besides clear differences in community structure.</title>
        <authorList>
            <person name="Ferrer M."/>
            <person name="Ruiz A."/>
            <person name="Lanza F."/>
            <person name="Haange S.B."/>
            <person name="Oberbach A."/>
            <person name="Till H."/>
            <person name="Bargiela R."/>
            <person name="Campoy C."/>
            <person name="Segura M.T."/>
            <person name="Richter M."/>
            <person name="von Bergen M."/>
            <person name="Seifert J."/>
            <person name="Suarez A."/>
        </authorList>
    </citation>
    <scope>NUCLEOTIDE SEQUENCE</scope>
</reference>
<protein>
    <submittedName>
        <fullName evidence="2">Uncharacterized protein</fullName>
    </submittedName>
</protein>
<feature type="transmembrane region" description="Helical" evidence="1">
    <location>
        <begin position="12"/>
        <end position="36"/>
    </location>
</feature>
<feature type="non-terminal residue" evidence="2">
    <location>
        <position position="142"/>
    </location>
</feature>
<gene>
    <name evidence="2" type="ORF">LEA_19210</name>
</gene>
<evidence type="ECO:0000256" key="1">
    <source>
        <dbReference type="SAM" id="Phobius"/>
    </source>
</evidence>
<keyword evidence="1" id="KW-0472">Membrane</keyword>
<keyword evidence="1" id="KW-1133">Transmembrane helix</keyword>
<evidence type="ECO:0000313" key="2">
    <source>
        <dbReference type="EMBL" id="EKC47774.1"/>
    </source>
</evidence>